<dbReference type="EMBL" id="CP036267">
    <property type="protein sequence ID" value="QDT33730.1"/>
    <property type="molecule type" value="Genomic_DNA"/>
</dbReference>
<reference evidence="1 2" key="1">
    <citation type="submission" date="2019-02" db="EMBL/GenBank/DDBJ databases">
        <title>Deep-cultivation of Planctomycetes and their phenomic and genomic characterization uncovers novel biology.</title>
        <authorList>
            <person name="Wiegand S."/>
            <person name="Jogler M."/>
            <person name="Boedeker C."/>
            <person name="Pinto D."/>
            <person name="Vollmers J."/>
            <person name="Rivas-Marin E."/>
            <person name="Kohn T."/>
            <person name="Peeters S.H."/>
            <person name="Heuer A."/>
            <person name="Rast P."/>
            <person name="Oberbeckmann S."/>
            <person name="Bunk B."/>
            <person name="Jeske O."/>
            <person name="Meyerdierks A."/>
            <person name="Storesund J.E."/>
            <person name="Kallscheuer N."/>
            <person name="Luecker S."/>
            <person name="Lage O.M."/>
            <person name="Pohl T."/>
            <person name="Merkel B.J."/>
            <person name="Hornburger P."/>
            <person name="Mueller R.-W."/>
            <person name="Bruemmer F."/>
            <person name="Labrenz M."/>
            <person name="Spormann A.M."/>
            <person name="Op den Camp H."/>
            <person name="Overmann J."/>
            <person name="Amann R."/>
            <person name="Jetten M.S.M."/>
            <person name="Mascher T."/>
            <person name="Medema M.H."/>
            <person name="Devos D.P."/>
            <person name="Kaster A.-K."/>
            <person name="Ovreas L."/>
            <person name="Rohde M."/>
            <person name="Galperin M.Y."/>
            <person name="Jogler C."/>
        </authorList>
    </citation>
    <scope>NUCLEOTIDE SEQUENCE [LARGE SCALE GENOMIC DNA]</scope>
    <source>
        <strain evidence="1 2">Mal48</strain>
    </source>
</reference>
<accession>A0A517QQ20</accession>
<evidence type="ECO:0000313" key="1">
    <source>
        <dbReference type="EMBL" id="QDT33730.1"/>
    </source>
</evidence>
<protein>
    <submittedName>
        <fullName evidence="1">Uncharacterized protein</fullName>
    </submittedName>
</protein>
<organism evidence="1 2">
    <name type="scientific">Thalassoglobus polymorphus</name>
    <dbReference type="NCBI Taxonomy" id="2527994"/>
    <lineage>
        <taxon>Bacteria</taxon>
        <taxon>Pseudomonadati</taxon>
        <taxon>Planctomycetota</taxon>
        <taxon>Planctomycetia</taxon>
        <taxon>Planctomycetales</taxon>
        <taxon>Planctomycetaceae</taxon>
        <taxon>Thalassoglobus</taxon>
    </lineage>
</organism>
<name>A0A517QQ20_9PLAN</name>
<keyword evidence="2" id="KW-1185">Reference proteome</keyword>
<dbReference type="KEGG" id="tpol:Mal48_29850"/>
<dbReference type="RefSeq" id="WP_145200511.1">
    <property type="nucleotide sequence ID" value="NZ_CP036267.1"/>
</dbReference>
<gene>
    <name evidence="1" type="ORF">Mal48_29850</name>
</gene>
<sequence length="76" mass="8967">MSHQDRHARSVQLNSVDLSKALQWLTRGVDWSAIRMRKEATWTPQWLTWMAILWAWSNEATLGERFLCAQRLIQGQ</sequence>
<dbReference type="Proteomes" id="UP000315724">
    <property type="component" value="Chromosome"/>
</dbReference>
<evidence type="ECO:0000313" key="2">
    <source>
        <dbReference type="Proteomes" id="UP000315724"/>
    </source>
</evidence>
<proteinExistence type="predicted"/>
<dbReference type="AlphaFoldDB" id="A0A517QQ20"/>
<dbReference type="OrthoDB" id="290144at2"/>